<dbReference type="SUPFAM" id="SSF54001">
    <property type="entry name" value="Cysteine proteinases"/>
    <property type="match status" value="1"/>
</dbReference>
<dbReference type="InterPro" id="IPR003653">
    <property type="entry name" value="Peptidase_C48_C"/>
</dbReference>
<keyword evidence="2" id="KW-0645">Protease</keyword>
<protein>
    <submittedName>
        <fullName evidence="5">Unnamed protein product</fullName>
    </submittedName>
</protein>
<evidence type="ECO:0000259" key="4">
    <source>
        <dbReference type="PROSITE" id="PS50600"/>
    </source>
</evidence>
<dbReference type="Proteomes" id="UP001165121">
    <property type="component" value="Unassembled WGS sequence"/>
</dbReference>
<evidence type="ECO:0000256" key="2">
    <source>
        <dbReference type="ARBA" id="ARBA00022670"/>
    </source>
</evidence>
<evidence type="ECO:0000313" key="5">
    <source>
        <dbReference type="EMBL" id="GMF49562.1"/>
    </source>
</evidence>
<dbReference type="EMBL" id="BSXT01002546">
    <property type="protein sequence ID" value="GMF49562.1"/>
    <property type="molecule type" value="Genomic_DNA"/>
</dbReference>
<evidence type="ECO:0000313" key="6">
    <source>
        <dbReference type="Proteomes" id="UP001165121"/>
    </source>
</evidence>
<dbReference type="OrthoDB" id="413122at2759"/>
<feature type="domain" description="Ubiquitin-like protease family profile" evidence="4">
    <location>
        <begin position="35"/>
        <end position="195"/>
    </location>
</feature>
<dbReference type="InterPro" id="IPR038765">
    <property type="entry name" value="Papain-like_cys_pep_sf"/>
</dbReference>
<sequence length="207" mass="23539">MWVHTINVHAADPNSIFTDAADVNKSDVCSCIQYVNLQDEEELSLLRFAVKRELKDACVSAAINVIRCEADARPDSIPMCTVTPQLLAMDSDEERIAWLENNWTVKGAKNNIVGAVLFDCNHWCALCISLERWTYTVMDPMNDDKTVDCIDTVFKNCFSPLLNHDKRWKSVVRREYQQINGVSCGTWVLAFIESYLYQSYDAPADVD</sequence>
<comment type="similarity">
    <text evidence="1">Belongs to the peptidase C48 family.</text>
</comment>
<name>A0A9W6Y070_9STRA</name>
<dbReference type="Pfam" id="PF02902">
    <property type="entry name" value="Peptidase_C48"/>
    <property type="match status" value="1"/>
</dbReference>
<organism evidence="5 6">
    <name type="scientific">Phytophthora fragariaefolia</name>
    <dbReference type="NCBI Taxonomy" id="1490495"/>
    <lineage>
        <taxon>Eukaryota</taxon>
        <taxon>Sar</taxon>
        <taxon>Stramenopiles</taxon>
        <taxon>Oomycota</taxon>
        <taxon>Peronosporomycetes</taxon>
        <taxon>Peronosporales</taxon>
        <taxon>Peronosporaceae</taxon>
        <taxon>Phytophthora</taxon>
    </lineage>
</organism>
<dbReference type="Gene3D" id="3.40.395.10">
    <property type="entry name" value="Adenoviral Proteinase, Chain A"/>
    <property type="match status" value="1"/>
</dbReference>
<evidence type="ECO:0000256" key="3">
    <source>
        <dbReference type="ARBA" id="ARBA00022801"/>
    </source>
</evidence>
<dbReference type="GO" id="GO:0008234">
    <property type="term" value="F:cysteine-type peptidase activity"/>
    <property type="evidence" value="ECO:0007669"/>
    <property type="project" value="InterPro"/>
</dbReference>
<dbReference type="AlphaFoldDB" id="A0A9W6Y070"/>
<keyword evidence="6" id="KW-1185">Reference proteome</keyword>
<comment type="caution">
    <text evidence="5">The sequence shown here is derived from an EMBL/GenBank/DDBJ whole genome shotgun (WGS) entry which is preliminary data.</text>
</comment>
<dbReference type="PROSITE" id="PS50600">
    <property type="entry name" value="ULP_PROTEASE"/>
    <property type="match status" value="1"/>
</dbReference>
<reference evidence="5" key="1">
    <citation type="submission" date="2023-04" db="EMBL/GenBank/DDBJ databases">
        <title>Phytophthora fragariaefolia NBRC 109709.</title>
        <authorList>
            <person name="Ichikawa N."/>
            <person name="Sato H."/>
            <person name="Tonouchi N."/>
        </authorList>
    </citation>
    <scope>NUCLEOTIDE SEQUENCE</scope>
    <source>
        <strain evidence="5">NBRC 109709</strain>
    </source>
</reference>
<dbReference type="GO" id="GO:0006508">
    <property type="term" value="P:proteolysis"/>
    <property type="evidence" value="ECO:0007669"/>
    <property type="project" value="UniProtKB-KW"/>
</dbReference>
<keyword evidence="3" id="KW-0378">Hydrolase</keyword>
<evidence type="ECO:0000256" key="1">
    <source>
        <dbReference type="ARBA" id="ARBA00005234"/>
    </source>
</evidence>
<accession>A0A9W6Y070</accession>
<proteinExistence type="inferred from homology"/>
<gene>
    <name evidence="5" type="ORF">Pfra01_001961300</name>
</gene>